<dbReference type="GO" id="GO:0005759">
    <property type="term" value="C:mitochondrial matrix"/>
    <property type="evidence" value="ECO:0007669"/>
    <property type="project" value="UniProtKB-SubCell"/>
</dbReference>
<dbReference type="CDD" id="cd20268">
    <property type="entry name" value="Complex1_LYR_SDHAF1_LYRM8"/>
    <property type="match status" value="1"/>
</dbReference>
<comment type="subcellular location">
    <subcellularLocation>
        <location evidence="1">Mitochondrion matrix</location>
    </subcellularLocation>
</comment>
<evidence type="ECO:0000256" key="4">
    <source>
        <dbReference type="ARBA" id="ARBA00025715"/>
    </source>
</evidence>
<feature type="compositionally biased region" description="Low complexity" evidence="5">
    <location>
        <begin position="452"/>
        <end position="465"/>
    </location>
</feature>
<dbReference type="GeneID" id="18259770"/>
<feature type="region of interest" description="Disordered" evidence="5">
    <location>
        <begin position="447"/>
        <end position="519"/>
    </location>
</feature>
<dbReference type="EMBL" id="GL988045">
    <property type="protein sequence ID" value="EGS19108.1"/>
    <property type="molecule type" value="Genomic_DNA"/>
</dbReference>
<dbReference type="eggNOG" id="KOG4620">
    <property type="taxonomic scope" value="Eukaryota"/>
</dbReference>
<feature type="region of interest" description="Disordered" evidence="5">
    <location>
        <begin position="257"/>
        <end position="285"/>
    </location>
</feature>
<dbReference type="PANTHER" id="PTHR13675">
    <property type="entry name" value="LYR MOTIF-CONTAINING PROTEIN 2"/>
    <property type="match status" value="1"/>
</dbReference>
<feature type="compositionally biased region" description="Polar residues" evidence="5">
    <location>
        <begin position="392"/>
        <end position="406"/>
    </location>
</feature>
<dbReference type="PANTHER" id="PTHR13675:SF1">
    <property type="entry name" value="SUCCINATE DEHYDROGENASE ASSEMBLY FACTOR 1, MITOCHONDRIAL"/>
    <property type="match status" value="1"/>
</dbReference>
<feature type="compositionally biased region" description="Polar residues" evidence="5">
    <location>
        <begin position="484"/>
        <end position="506"/>
    </location>
</feature>
<name>G0SCI2_CHATD</name>
<accession>G0SCI2</accession>
<evidence type="ECO:0000313" key="7">
    <source>
        <dbReference type="EMBL" id="EGS19108.1"/>
    </source>
</evidence>
<dbReference type="AlphaFoldDB" id="G0SCI2"/>
<keyword evidence="2" id="KW-0496">Mitochondrion</keyword>
<dbReference type="InterPro" id="IPR045295">
    <property type="entry name" value="Complex1_LYR_SDHAF1_LYRM8"/>
</dbReference>
<sequence>MRRLSGLQKEVLSLYRQCLRECRKKPEATRQNFKVFARREFEKNLTIDKRDFTAIEFLIRKGRRQLEMYSSPGVKDIKFLQHRLKFRAVTPTVNDSTPNLSPTQTSVDEGFFEAAKDCIDELCVSHKHQMRQSQSPRTKVHFSDLPASTTGGTIDSARRVPGSPNRSPPRLVKGNPVARERCCRPGASFVRKQGKTESCRRGLAVLQSRVGMWVANRKGKIVVRQITNDDPFTSSKNSANKPIRQIKGFQLASYSNRGVQTTEDETLTGQDPEPSLRGTAPSSPYTTLSFRAGQRRTVPIRCLPSSIRRALAFPAKAGFVPPMRPLPVTHGNLRLLPDWGQVAKNNDEECGGYNHNKDQPESMSPGAAKDAVVTLALINKLDFPVRWDHSDNAPSHTKQPSNTSLFPSAASGARNHEAAPKQIHGPPTNWASASPFQRLRRAVALRRDRIADGSLPNLPNSPTSSRKISPKTQPSAAPSPLKENYSQPSQQLHQRSSTPVEQSQRGSMPPPTDDKADSDEEINDQDVLRGLRIVCAASADAEFDAMFSSKTGLRLRRFLADLKSLEELSELELKE</sequence>
<dbReference type="OrthoDB" id="273010at2759"/>
<evidence type="ECO:0000256" key="2">
    <source>
        <dbReference type="ARBA" id="ARBA00023128"/>
    </source>
</evidence>
<feature type="region of interest" description="Disordered" evidence="5">
    <location>
        <begin position="134"/>
        <end position="174"/>
    </location>
</feature>
<dbReference type="KEGG" id="cthr:CTHT_0057320"/>
<dbReference type="Pfam" id="PF05347">
    <property type="entry name" value="Complex1_LYR"/>
    <property type="match status" value="1"/>
</dbReference>
<dbReference type="InterPro" id="IPR008011">
    <property type="entry name" value="Complex1_LYR_dom"/>
</dbReference>
<feature type="region of interest" description="Disordered" evidence="5">
    <location>
        <begin position="389"/>
        <end position="435"/>
    </location>
</feature>
<evidence type="ECO:0000313" key="8">
    <source>
        <dbReference type="Proteomes" id="UP000008066"/>
    </source>
</evidence>
<dbReference type="HOGENOM" id="CLU_474062_0_0_1"/>
<keyword evidence="3" id="KW-0143">Chaperone</keyword>
<dbReference type="RefSeq" id="XP_006696053.1">
    <property type="nucleotide sequence ID" value="XM_006695990.1"/>
</dbReference>
<dbReference type="STRING" id="759272.G0SCI2"/>
<evidence type="ECO:0000256" key="1">
    <source>
        <dbReference type="ARBA" id="ARBA00004305"/>
    </source>
</evidence>
<keyword evidence="8" id="KW-1185">Reference proteome</keyword>
<evidence type="ECO:0000256" key="3">
    <source>
        <dbReference type="ARBA" id="ARBA00023186"/>
    </source>
</evidence>
<dbReference type="Proteomes" id="UP000008066">
    <property type="component" value="Unassembled WGS sequence"/>
</dbReference>
<reference evidence="7 8" key="1">
    <citation type="journal article" date="2011" name="Cell">
        <title>Insight into structure and assembly of the nuclear pore complex by utilizing the genome of a eukaryotic thermophile.</title>
        <authorList>
            <person name="Amlacher S."/>
            <person name="Sarges P."/>
            <person name="Flemming D."/>
            <person name="van Noort V."/>
            <person name="Kunze R."/>
            <person name="Devos D.P."/>
            <person name="Arumugam M."/>
            <person name="Bork P."/>
            <person name="Hurt E."/>
        </authorList>
    </citation>
    <scope>NUCLEOTIDE SEQUENCE [LARGE SCALE GENOMIC DNA]</scope>
    <source>
        <strain evidence="8">DSM 1495 / CBS 144.50 / IMI 039719</strain>
    </source>
</reference>
<gene>
    <name evidence="7" type="ORF">CTHT_0057320</name>
</gene>
<feature type="compositionally biased region" description="Polar residues" evidence="5">
    <location>
        <begin position="466"/>
        <end position="476"/>
    </location>
</feature>
<protein>
    <recommendedName>
        <fullName evidence="6">Complex 1 LYR protein domain-containing protein</fullName>
    </recommendedName>
</protein>
<comment type="similarity">
    <text evidence="4">Belongs to the complex I LYR family. SDHAF1 subfamily.</text>
</comment>
<evidence type="ECO:0000259" key="6">
    <source>
        <dbReference type="Pfam" id="PF05347"/>
    </source>
</evidence>
<dbReference type="GO" id="GO:0034553">
    <property type="term" value="P:mitochondrial respiratory chain complex II assembly"/>
    <property type="evidence" value="ECO:0007669"/>
    <property type="project" value="InterPro"/>
</dbReference>
<feature type="domain" description="Complex 1 LYR protein" evidence="6">
    <location>
        <begin position="9"/>
        <end position="68"/>
    </location>
</feature>
<evidence type="ECO:0000256" key="5">
    <source>
        <dbReference type="SAM" id="MobiDB-lite"/>
    </source>
</evidence>
<proteinExistence type="inferred from homology"/>
<organism evidence="8">
    <name type="scientific">Chaetomium thermophilum (strain DSM 1495 / CBS 144.50 / IMI 039719)</name>
    <name type="common">Thermochaetoides thermophila</name>
    <dbReference type="NCBI Taxonomy" id="759272"/>
    <lineage>
        <taxon>Eukaryota</taxon>
        <taxon>Fungi</taxon>
        <taxon>Dikarya</taxon>
        <taxon>Ascomycota</taxon>
        <taxon>Pezizomycotina</taxon>
        <taxon>Sordariomycetes</taxon>
        <taxon>Sordariomycetidae</taxon>
        <taxon>Sordariales</taxon>
        <taxon>Chaetomiaceae</taxon>
        <taxon>Thermochaetoides</taxon>
    </lineage>
</organism>